<sequence>MESKEDVRGLFNYTQEMNSSEKLLRRWKQSLARTLQQRTPAYLKLHRFSIA</sequence>
<proteinExistence type="predicted"/>
<protein>
    <submittedName>
        <fullName evidence="1">Uncharacterized protein</fullName>
    </submittedName>
</protein>
<name>A0A8S9QH75_BRACR</name>
<accession>A0A8S9QH75</accession>
<evidence type="ECO:0000313" key="1">
    <source>
        <dbReference type="EMBL" id="KAF3553492.1"/>
    </source>
</evidence>
<organism evidence="1 2">
    <name type="scientific">Brassica cretica</name>
    <name type="common">Mustard</name>
    <dbReference type="NCBI Taxonomy" id="69181"/>
    <lineage>
        <taxon>Eukaryota</taxon>
        <taxon>Viridiplantae</taxon>
        <taxon>Streptophyta</taxon>
        <taxon>Embryophyta</taxon>
        <taxon>Tracheophyta</taxon>
        <taxon>Spermatophyta</taxon>
        <taxon>Magnoliopsida</taxon>
        <taxon>eudicotyledons</taxon>
        <taxon>Gunneridae</taxon>
        <taxon>Pentapetalae</taxon>
        <taxon>rosids</taxon>
        <taxon>malvids</taxon>
        <taxon>Brassicales</taxon>
        <taxon>Brassicaceae</taxon>
        <taxon>Brassiceae</taxon>
        <taxon>Brassica</taxon>
    </lineage>
</organism>
<dbReference type="AlphaFoldDB" id="A0A8S9QH75"/>
<dbReference type="Proteomes" id="UP000712600">
    <property type="component" value="Unassembled WGS sequence"/>
</dbReference>
<reference evidence="1" key="1">
    <citation type="submission" date="2019-12" db="EMBL/GenBank/DDBJ databases">
        <title>Genome sequencing and annotation of Brassica cretica.</title>
        <authorList>
            <person name="Studholme D.J."/>
            <person name="Sarris P."/>
        </authorList>
    </citation>
    <scope>NUCLEOTIDE SEQUENCE</scope>
    <source>
        <strain evidence="1">PFS-109/04</strain>
        <tissue evidence="1">Leaf</tissue>
    </source>
</reference>
<comment type="caution">
    <text evidence="1">The sequence shown here is derived from an EMBL/GenBank/DDBJ whole genome shotgun (WGS) entry which is preliminary data.</text>
</comment>
<gene>
    <name evidence="1" type="ORF">F2Q69_00017260</name>
</gene>
<evidence type="ECO:0000313" key="2">
    <source>
        <dbReference type="Proteomes" id="UP000712600"/>
    </source>
</evidence>
<dbReference type="EMBL" id="QGKX02000996">
    <property type="protein sequence ID" value="KAF3553492.1"/>
    <property type="molecule type" value="Genomic_DNA"/>
</dbReference>